<feature type="region of interest" description="Disordered" evidence="1">
    <location>
        <begin position="20"/>
        <end position="45"/>
    </location>
</feature>
<feature type="compositionally biased region" description="Basic residues" evidence="1">
    <location>
        <begin position="24"/>
        <end position="33"/>
    </location>
</feature>
<sequence length="164" mass="18602">MPTLIRGTIKHIRYLEARPSEQHRRNRRSHKVRNNITDRSLNKRLEHHNTQNSTSTFVIVIAWSLIPLHSNSSSFSRSTTWKSLCRPLRSYTICFFVSRVLLITSSISRCVSEPNVWLRLASLRASLYWLLRCAVCCSCAAASSAATFFSCATLSWAALWAGGV</sequence>
<reference evidence="2" key="1">
    <citation type="journal article" date="2020" name="Stud. Mycol.">
        <title>101 Dothideomycetes genomes: a test case for predicting lifestyles and emergence of pathogens.</title>
        <authorList>
            <person name="Haridas S."/>
            <person name="Albert R."/>
            <person name="Binder M."/>
            <person name="Bloem J."/>
            <person name="Labutti K."/>
            <person name="Salamov A."/>
            <person name="Andreopoulos B."/>
            <person name="Baker S."/>
            <person name="Barry K."/>
            <person name="Bills G."/>
            <person name="Bluhm B."/>
            <person name="Cannon C."/>
            <person name="Castanera R."/>
            <person name="Culley D."/>
            <person name="Daum C."/>
            <person name="Ezra D."/>
            <person name="Gonzalez J."/>
            <person name="Henrissat B."/>
            <person name="Kuo A."/>
            <person name="Liang C."/>
            <person name="Lipzen A."/>
            <person name="Lutzoni F."/>
            <person name="Magnuson J."/>
            <person name="Mondo S."/>
            <person name="Nolan M."/>
            <person name="Ohm R."/>
            <person name="Pangilinan J."/>
            <person name="Park H.-J."/>
            <person name="Ramirez L."/>
            <person name="Alfaro M."/>
            <person name="Sun H."/>
            <person name="Tritt A."/>
            <person name="Yoshinaga Y."/>
            <person name="Zwiers L.-H."/>
            <person name="Turgeon B."/>
            <person name="Goodwin S."/>
            <person name="Spatafora J."/>
            <person name="Crous P."/>
            <person name="Grigoriev I."/>
        </authorList>
    </citation>
    <scope>NUCLEOTIDE SEQUENCE</scope>
    <source>
        <strain evidence="2">CBS 113818</strain>
    </source>
</reference>
<evidence type="ECO:0000256" key="1">
    <source>
        <dbReference type="SAM" id="MobiDB-lite"/>
    </source>
</evidence>
<name>A0A6A6ZTM2_9PLEO</name>
<evidence type="ECO:0000313" key="3">
    <source>
        <dbReference type="Proteomes" id="UP000799424"/>
    </source>
</evidence>
<protein>
    <submittedName>
        <fullName evidence="2">Uncharacterized protein</fullName>
    </submittedName>
</protein>
<gene>
    <name evidence="2" type="ORF">CC86DRAFT_55235</name>
</gene>
<organism evidence="2 3">
    <name type="scientific">Ophiobolus disseminans</name>
    <dbReference type="NCBI Taxonomy" id="1469910"/>
    <lineage>
        <taxon>Eukaryota</taxon>
        <taxon>Fungi</taxon>
        <taxon>Dikarya</taxon>
        <taxon>Ascomycota</taxon>
        <taxon>Pezizomycotina</taxon>
        <taxon>Dothideomycetes</taxon>
        <taxon>Pleosporomycetidae</taxon>
        <taxon>Pleosporales</taxon>
        <taxon>Pleosporineae</taxon>
        <taxon>Phaeosphaeriaceae</taxon>
        <taxon>Ophiobolus</taxon>
    </lineage>
</organism>
<evidence type="ECO:0000313" key="2">
    <source>
        <dbReference type="EMBL" id="KAF2824411.1"/>
    </source>
</evidence>
<keyword evidence="3" id="KW-1185">Reference proteome</keyword>
<dbReference type="Proteomes" id="UP000799424">
    <property type="component" value="Unassembled WGS sequence"/>
</dbReference>
<dbReference type="EMBL" id="MU006230">
    <property type="protein sequence ID" value="KAF2824411.1"/>
    <property type="molecule type" value="Genomic_DNA"/>
</dbReference>
<proteinExistence type="predicted"/>
<dbReference type="AlphaFoldDB" id="A0A6A6ZTM2"/>
<accession>A0A6A6ZTM2</accession>